<organism evidence="1 2">
    <name type="scientific">Nephila pilipes</name>
    <name type="common">Giant wood spider</name>
    <name type="synonym">Nephila maculata</name>
    <dbReference type="NCBI Taxonomy" id="299642"/>
    <lineage>
        <taxon>Eukaryota</taxon>
        <taxon>Metazoa</taxon>
        <taxon>Ecdysozoa</taxon>
        <taxon>Arthropoda</taxon>
        <taxon>Chelicerata</taxon>
        <taxon>Arachnida</taxon>
        <taxon>Araneae</taxon>
        <taxon>Araneomorphae</taxon>
        <taxon>Entelegynae</taxon>
        <taxon>Araneoidea</taxon>
        <taxon>Nephilidae</taxon>
        <taxon>Nephila</taxon>
    </lineage>
</organism>
<protein>
    <submittedName>
        <fullName evidence="1">Uncharacterized protein</fullName>
    </submittedName>
</protein>
<gene>
    <name evidence="1" type="ORF">NPIL_677181</name>
</gene>
<dbReference type="InterPro" id="IPR036397">
    <property type="entry name" value="RNaseH_sf"/>
</dbReference>
<accession>A0A8X6UNI3</accession>
<reference evidence="1" key="1">
    <citation type="submission" date="2020-08" db="EMBL/GenBank/DDBJ databases">
        <title>Multicomponent nature underlies the extraordinary mechanical properties of spider dragline silk.</title>
        <authorList>
            <person name="Kono N."/>
            <person name="Nakamura H."/>
            <person name="Mori M."/>
            <person name="Yoshida Y."/>
            <person name="Ohtoshi R."/>
            <person name="Malay A.D."/>
            <person name="Moran D.A.P."/>
            <person name="Tomita M."/>
            <person name="Numata K."/>
            <person name="Arakawa K."/>
        </authorList>
    </citation>
    <scope>NUCLEOTIDE SEQUENCE</scope>
</reference>
<proteinExistence type="predicted"/>
<name>A0A8X6UNI3_NEPPI</name>
<dbReference type="Proteomes" id="UP000887013">
    <property type="component" value="Unassembled WGS sequence"/>
</dbReference>
<dbReference type="AlphaFoldDB" id="A0A8X6UNI3"/>
<dbReference type="OrthoDB" id="6429638at2759"/>
<evidence type="ECO:0000313" key="2">
    <source>
        <dbReference type="Proteomes" id="UP000887013"/>
    </source>
</evidence>
<dbReference type="GO" id="GO:0003676">
    <property type="term" value="F:nucleic acid binding"/>
    <property type="evidence" value="ECO:0007669"/>
    <property type="project" value="InterPro"/>
</dbReference>
<evidence type="ECO:0000313" key="1">
    <source>
        <dbReference type="EMBL" id="GFU33999.1"/>
    </source>
</evidence>
<dbReference type="EMBL" id="BMAW01083427">
    <property type="protein sequence ID" value="GFU33999.1"/>
    <property type="molecule type" value="Genomic_DNA"/>
</dbReference>
<comment type="caution">
    <text evidence="1">The sequence shown here is derived from an EMBL/GenBank/DDBJ whole genome shotgun (WGS) entry which is preliminary data.</text>
</comment>
<sequence length="150" mass="17443">MSSEKVFNANDSMCQESKFNQGYHLKIELEKGTLFEIVKVDLADPLHLADGSESNIVLLTCVIYRAVYLQSETPLSTETFIQSFRRFIERRGKHYVIYSDNWTNCYFKGYIGILFVLKLPPEEYYEVSIHLLHPGGMDGMEELCEWLNRS</sequence>
<keyword evidence="2" id="KW-1185">Reference proteome</keyword>
<dbReference type="Gene3D" id="3.30.420.10">
    <property type="entry name" value="Ribonuclease H-like superfamily/Ribonuclease H"/>
    <property type="match status" value="1"/>
</dbReference>